<dbReference type="Pfam" id="PF00583">
    <property type="entry name" value="Acetyltransf_1"/>
    <property type="match status" value="1"/>
</dbReference>
<dbReference type="EMBL" id="NKYE01000001">
    <property type="protein sequence ID" value="OZM75094.1"/>
    <property type="molecule type" value="Genomic_DNA"/>
</dbReference>
<evidence type="ECO:0000313" key="3">
    <source>
        <dbReference type="Proteomes" id="UP000242444"/>
    </source>
</evidence>
<dbReference type="Gene3D" id="3.40.630.30">
    <property type="match status" value="1"/>
</dbReference>
<comment type="caution">
    <text evidence="2">The sequence shown here is derived from an EMBL/GenBank/DDBJ whole genome shotgun (WGS) entry which is preliminary data.</text>
</comment>
<evidence type="ECO:0000259" key="1">
    <source>
        <dbReference type="PROSITE" id="PS51186"/>
    </source>
</evidence>
<keyword evidence="2" id="KW-0808">Transferase</keyword>
<gene>
    <name evidence="2" type="ORF">CFN78_02665</name>
</gene>
<dbReference type="CDD" id="cd04301">
    <property type="entry name" value="NAT_SF"/>
    <property type="match status" value="1"/>
</dbReference>
<name>A0A263D9A1_9PSEU</name>
<dbReference type="Proteomes" id="UP000242444">
    <property type="component" value="Unassembled WGS sequence"/>
</dbReference>
<accession>A0A263D9A1</accession>
<sequence>MYVGLVPVPAGQKSVLGNLLQLYLHDSTEFRDLDLSDDGTYHYEWLDAYFTETDREAYFITIDDVLAGFAMARDNTGTGGAWNISEFFVLRSHRRQGVGGIAARALVVRHPGIWTLSFDHANGAAVRFWPAVAESVANGRVERWERMPPEVEYPGTRLRFRVG</sequence>
<dbReference type="RefSeq" id="WP_094860873.1">
    <property type="nucleotide sequence ID" value="NZ_NKYE01000001.1"/>
</dbReference>
<reference evidence="2 3" key="1">
    <citation type="submission" date="2017-07" db="EMBL/GenBank/DDBJ databases">
        <title>Amycolatopsis antarcticus sp. nov., isolated from the surface of an Antarcticus brown macroalga.</title>
        <authorList>
            <person name="Wang J."/>
            <person name="Leiva S."/>
            <person name="Huang J."/>
            <person name="Huang Y."/>
        </authorList>
    </citation>
    <scope>NUCLEOTIDE SEQUENCE [LARGE SCALE GENOMIC DNA]</scope>
    <source>
        <strain evidence="2 3">AU-G6</strain>
    </source>
</reference>
<keyword evidence="3" id="KW-1185">Reference proteome</keyword>
<dbReference type="InterPro" id="IPR000182">
    <property type="entry name" value="GNAT_dom"/>
</dbReference>
<dbReference type="InParanoid" id="A0A263D9A1"/>
<dbReference type="GO" id="GO:0016747">
    <property type="term" value="F:acyltransferase activity, transferring groups other than amino-acyl groups"/>
    <property type="evidence" value="ECO:0007669"/>
    <property type="project" value="InterPro"/>
</dbReference>
<dbReference type="PROSITE" id="PS51186">
    <property type="entry name" value="GNAT"/>
    <property type="match status" value="1"/>
</dbReference>
<dbReference type="AlphaFoldDB" id="A0A263D9A1"/>
<dbReference type="SUPFAM" id="SSF55729">
    <property type="entry name" value="Acyl-CoA N-acyltransferases (Nat)"/>
    <property type="match status" value="1"/>
</dbReference>
<organism evidence="2 3">
    <name type="scientific">Amycolatopsis antarctica</name>
    <dbReference type="NCBI Taxonomy" id="1854586"/>
    <lineage>
        <taxon>Bacteria</taxon>
        <taxon>Bacillati</taxon>
        <taxon>Actinomycetota</taxon>
        <taxon>Actinomycetes</taxon>
        <taxon>Pseudonocardiales</taxon>
        <taxon>Pseudonocardiaceae</taxon>
        <taxon>Amycolatopsis</taxon>
    </lineage>
</organism>
<dbReference type="InterPro" id="IPR016181">
    <property type="entry name" value="Acyl_CoA_acyltransferase"/>
</dbReference>
<dbReference type="OrthoDB" id="3627178at2"/>
<feature type="domain" description="N-acetyltransferase" evidence="1">
    <location>
        <begin position="17"/>
        <end position="163"/>
    </location>
</feature>
<protein>
    <submittedName>
        <fullName evidence="2">GNAT family N-acetyltransferase</fullName>
    </submittedName>
</protein>
<evidence type="ECO:0000313" key="2">
    <source>
        <dbReference type="EMBL" id="OZM75094.1"/>
    </source>
</evidence>
<proteinExistence type="predicted"/>